<sequence>MSQVDVIDRWTETFRGARETIARGQAQRRQPAPISVQASERGQDFGRTPPSTMMGAHAILQGITITGGRDAERERRLDTVKAKGGGGALPARQAPPARIEGGALDRARRLATGYQPAVVKVISFAHGAARATATGQYVQRDDVALETHDGRILADREAVADEINQWSRAFETRKESQDVVAIRLKLHGVRDAPAGRETYERAIASGFAGHRHAFRLEPTSDGEFEARLVVAMAGAAKERFRVRDEQIGSEQDGFSQKRLDARSEAAIKARIEAAIGHPQHAMSVEPGTSRHGRDGVAYQLRQHIAKHGELTDDRGQSITDAVSAREAARDWGPSLRSQSPRDTMHLMISAKAGTDVGALANAVREFLHDRFADHKFMFGVHTDKEAEGHIHAHAVITVKSEAGQKIHPSKDDFRTWRAVYAEHARAQGLKIVATSAMERASSQSYGARDKAIVHVAERPRPAREALDRTYAGDPINQELIEKARQRIATARENPIKLPLSNADRHAVSEGLRGWSAIAQEGASGALALEMVQRLTMAQTLGGIIHTLEKRMQHWLGKEDKPVAITSEQMAKDLRAMNDAVSRTTDLLEGATKDQFRETAARYLETLAMRVDFQRMQERGVHELSRGDIERMAGVSADRLIERVEAVRLKENHEAADAQRLSDRAIEVERRQEGRGGMDPQSQRELPSERAIVNAAQQSATREAREAAAALEAARMLAESPGQPLPNALLQTDALAKLKAEQEKVVGQAETERAKSQSVKGQRQK</sequence>
<name>A0A1D7UC86_9HYPH</name>
<keyword evidence="3" id="KW-0614">Plasmid</keyword>
<dbReference type="RefSeq" id="WP_069694168.1">
    <property type="nucleotide sequence ID" value="NZ_CP017148.1"/>
</dbReference>
<dbReference type="EMBL" id="CP017148">
    <property type="protein sequence ID" value="AOO84985.1"/>
    <property type="molecule type" value="Genomic_DNA"/>
</dbReference>
<dbReference type="Pfam" id="PF03432">
    <property type="entry name" value="Relaxase"/>
    <property type="match status" value="1"/>
</dbReference>
<evidence type="ECO:0000259" key="2">
    <source>
        <dbReference type="Pfam" id="PF03432"/>
    </source>
</evidence>
<protein>
    <recommendedName>
        <fullName evidence="2">MobA/VirD2-like nuclease domain-containing protein</fullName>
    </recommendedName>
</protein>
<feature type="region of interest" description="Disordered" evidence="1">
    <location>
        <begin position="742"/>
        <end position="764"/>
    </location>
</feature>
<proteinExistence type="predicted"/>
<keyword evidence="4" id="KW-1185">Reference proteome</keyword>
<dbReference type="InterPro" id="IPR005094">
    <property type="entry name" value="Endonuclease_MobA/VirD2"/>
</dbReference>
<accession>A0A1D7UC86</accession>
<dbReference type="AlphaFoldDB" id="A0A1D7UC86"/>
<evidence type="ECO:0000313" key="4">
    <source>
        <dbReference type="Proteomes" id="UP000094969"/>
    </source>
</evidence>
<evidence type="ECO:0000313" key="3">
    <source>
        <dbReference type="EMBL" id="AOO84985.1"/>
    </source>
</evidence>
<evidence type="ECO:0000256" key="1">
    <source>
        <dbReference type="SAM" id="MobiDB-lite"/>
    </source>
</evidence>
<gene>
    <name evidence="3" type="ORF">BHK69_30160</name>
</gene>
<feature type="region of interest" description="Disordered" evidence="1">
    <location>
        <begin position="654"/>
        <end position="687"/>
    </location>
</feature>
<dbReference type="KEGG" id="bvv:BHK69_30160"/>
<feature type="region of interest" description="Disordered" evidence="1">
    <location>
        <begin position="21"/>
        <end position="52"/>
    </location>
</feature>
<reference evidence="3 4" key="1">
    <citation type="journal article" date="2015" name="Antonie Van Leeuwenhoek">
        <title>Bosea vaviloviae sp. nov., a new species of slow-growing rhizobia isolated from nodules of the relict species Vavilovia formosa (Stev.) Fed.</title>
        <authorList>
            <person name="Safronova V.I."/>
            <person name="Kuznetsova I.G."/>
            <person name="Sazanova A.L."/>
            <person name="Kimeklis A.K."/>
            <person name="Belimov A.A."/>
            <person name="Andronov E.E."/>
            <person name="Pinaev A.G."/>
            <person name="Chizhevskaya E.P."/>
            <person name="Pukhaev A.R."/>
            <person name="Popov K.P."/>
            <person name="Willems A."/>
            <person name="Tikhonovich I.A."/>
        </authorList>
    </citation>
    <scope>NUCLEOTIDE SEQUENCE [LARGE SCALE GENOMIC DNA]</scope>
    <source>
        <strain evidence="3 4">Vaf18</strain>
        <plasmid evidence="3">unnamed1</plasmid>
    </source>
</reference>
<dbReference type="OrthoDB" id="7199783at2"/>
<feature type="domain" description="MobA/VirD2-like nuclease" evidence="2">
    <location>
        <begin position="338"/>
        <end position="429"/>
    </location>
</feature>
<organism evidence="3 4">
    <name type="scientific">Bosea vaviloviae</name>
    <dbReference type="NCBI Taxonomy" id="1526658"/>
    <lineage>
        <taxon>Bacteria</taxon>
        <taxon>Pseudomonadati</taxon>
        <taxon>Pseudomonadota</taxon>
        <taxon>Alphaproteobacteria</taxon>
        <taxon>Hyphomicrobiales</taxon>
        <taxon>Boseaceae</taxon>
        <taxon>Bosea</taxon>
    </lineage>
</organism>
<dbReference type="Proteomes" id="UP000094969">
    <property type="component" value="Plasmid unnamed1"/>
</dbReference>
<feature type="compositionally biased region" description="Basic and acidic residues" evidence="1">
    <location>
        <begin position="742"/>
        <end position="754"/>
    </location>
</feature>
<feature type="compositionally biased region" description="Basic and acidic residues" evidence="1">
    <location>
        <begin position="654"/>
        <end position="675"/>
    </location>
</feature>
<geneLocation type="plasmid" evidence="3 4">
    <name>unnamed1</name>
</geneLocation>
<feature type="compositionally biased region" description="Polar residues" evidence="1">
    <location>
        <begin position="755"/>
        <end position="764"/>
    </location>
</feature>